<gene>
    <name evidence="1" type="ORF">N7494_013192</name>
</gene>
<name>A0AAD6CHS2_9EURO</name>
<proteinExistence type="predicted"/>
<organism evidence="1 2">
    <name type="scientific">Penicillium frequentans</name>
    <dbReference type="NCBI Taxonomy" id="3151616"/>
    <lineage>
        <taxon>Eukaryota</taxon>
        <taxon>Fungi</taxon>
        <taxon>Dikarya</taxon>
        <taxon>Ascomycota</taxon>
        <taxon>Pezizomycotina</taxon>
        <taxon>Eurotiomycetes</taxon>
        <taxon>Eurotiomycetidae</taxon>
        <taxon>Eurotiales</taxon>
        <taxon>Aspergillaceae</taxon>
        <taxon>Penicillium</taxon>
    </lineage>
</organism>
<protein>
    <submittedName>
        <fullName evidence="1">Uncharacterized protein</fullName>
    </submittedName>
</protein>
<dbReference type="AlphaFoldDB" id="A0AAD6CHS2"/>
<comment type="caution">
    <text evidence="1">The sequence shown here is derived from an EMBL/GenBank/DDBJ whole genome shotgun (WGS) entry which is preliminary data.</text>
</comment>
<dbReference type="Proteomes" id="UP001220324">
    <property type="component" value="Unassembled WGS sequence"/>
</dbReference>
<sequence length="142" mass="15806">MSMATMGNRSSQNQCQFMRQATASLDAFGSCFTYTMRGSLADFISVAGTRMHERAWEEGLCSSDSNCFMFMSYCMINSKSTASDPHEDPTQMHMRSLILQYGSFAVNLKASDRQNGMGDLVMRSSICGAQLKSSVWQMKIRG</sequence>
<evidence type="ECO:0000313" key="1">
    <source>
        <dbReference type="EMBL" id="KAJ5523006.1"/>
    </source>
</evidence>
<accession>A0AAD6CHS2</accession>
<dbReference type="EMBL" id="JAQIZZ010000010">
    <property type="protein sequence ID" value="KAJ5523006.1"/>
    <property type="molecule type" value="Genomic_DNA"/>
</dbReference>
<reference evidence="1 2" key="1">
    <citation type="journal article" date="2023" name="IMA Fungus">
        <title>Comparative genomic study of the Penicillium genus elucidates a diverse pangenome and 15 lateral gene transfer events.</title>
        <authorList>
            <person name="Petersen C."/>
            <person name="Sorensen T."/>
            <person name="Nielsen M.R."/>
            <person name="Sondergaard T.E."/>
            <person name="Sorensen J.L."/>
            <person name="Fitzpatrick D.A."/>
            <person name="Frisvad J.C."/>
            <person name="Nielsen K.L."/>
        </authorList>
    </citation>
    <scope>NUCLEOTIDE SEQUENCE [LARGE SCALE GENOMIC DNA]</scope>
    <source>
        <strain evidence="1 2">IBT 35679</strain>
    </source>
</reference>
<evidence type="ECO:0000313" key="2">
    <source>
        <dbReference type="Proteomes" id="UP001220324"/>
    </source>
</evidence>
<keyword evidence="2" id="KW-1185">Reference proteome</keyword>